<dbReference type="Proteomes" id="UP000245959">
    <property type="component" value="Unassembled WGS sequence"/>
</dbReference>
<dbReference type="Gene3D" id="3.20.20.80">
    <property type="entry name" value="Glycosidases"/>
    <property type="match status" value="1"/>
</dbReference>
<keyword evidence="1" id="KW-0732">Signal</keyword>
<dbReference type="InterPro" id="IPR017853">
    <property type="entry name" value="GH"/>
</dbReference>
<sequence>MLHRFFLFAFLFGSTLLAPAVTFRDFSGVCQGGDGSLKLPYWDTLAGWNRIDIAWNAAEPVEGQYNEAYLKKVYSSIRKNLDRGVKMLPMLGYAPGWASRDGEYVFTCGDSRKVYNKLGGNEYRLREFKKEKNGGWVPRTDKAGNPIDKTVRNPRIPLAPENIAKWQAFIRRVVSDLRAEPYRLEYFQIWNEAHPKSGFYDGEMLEYLKNIHLPAAEAIRDLGGKVVYGGYPCCGAVDALARDLTKAKAWNSLDVIDIHYFPEWCMDYLRRKAAENGNPGIGVWQTEIVFHRNYYAVAQIYPNVLYRGLTHNWKNIDRYKLFFFAFGSPDDPKAYGYGKCLLAGTTLTPHGKALETLADIFGSEELAAYDRIVSIPKLDFANKGDRISGFRFGNKILVAVNFDAKTRENQEKEGLEVLKLTFPGLKTEQVNSAVRIGVFGERRDLAVQTLPDGVTLEVPLAEEESNRYSDKFLNEKSLRRPAFYTLLELK</sequence>
<evidence type="ECO:0000256" key="1">
    <source>
        <dbReference type="SAM" id="SignalP"/>
    </source>
</evidence>
<dbReference type="GeneID" id="78294634"/>
<comment type="caution">
    <text evidence="2">The sequence shown here is derived from an EMBL/GenBank/DDBJ whole genome shotgun (WGS) entry which is preliminary data.</text>
</comment>
<dbReference type="OrthoDB" id="9802522at2"/>
<dbReference type="RefSeq" id="WP_116883326.1">
    <property type="nucleotide sequence ID" value="NZ_CABMMC010000112.1"/>
</dbReference>
<organism evidence="2 3">
    <name type="scientific">Victivallis vadensis</name>
    <dbReference type="NCBI Taxonomy" id="172901"/>
    <lineage>
        <taxon>Bacteria</taxon>
        <taxon>Pseudomonadati</taxon>
        <taxon>Lentisphaerota</taxon>
        <taxon>Lentisphaeria</taxon>
        <taxon>Victivallales</taxon>
        <taxon>Victivallaceae</taxon>
        <taxon>Victivallis</taxon>
    </lineage>
</organism>
<dbReference type="AlphaFoldDB" id="A0A2U1B6M9"/>
<proteinExistence type="predicted"/>
<accession>A0A2U1B6M9</accession>
<feature type="chain" id="PRO_5015663278" evidence="1">
    <location>
        <begin position="21"/>
        <end position="490"/>
    </location>
</feature>
<keyword evidence="3" id="KW-1185">Reference proteome</keyword>
<evidence type="ECO:0000313" key="3">
    <source>
        <dbReference type="Proteomes" id="UP000245959"/>
    </source>
</evidence>
<dbReference type="SUPFAM" id="SSF51445">
    <property type="entry name" value="(Trans)glycosidases"/>
    <property type="match status" value="1"/>
</dbReference>
<name>A0A2U1B6M9_9BACT</name>
<protein>
    <submittedName>
        <fullName evidence="2">Glycosyl hydrolase family 39</fullName>
    </submittedName>
</protein>
<keyword evidence="2" id="KW-0378">Hydrolase</keyword>
<reference evidence="2 3" key="1">
    <citation type="submission" date="2018-04" db="EMBL/GenBank/DDBJ databases">
        <title>Genomic Encyclopedia of Type Strains, Phase IV (KMG-IV): sequencing the most valuable type-strain genomes for metagenomic binning, comparative biology and taxonomic classification.</title>
        <authorList>
            <person name="Goeker M."/>
        </authorList>
    </citation>
    <scope>NUCLEOTIDE SEQUENCE [LARGE SCALE GENOMIC DNA]</scope>
    <source>
        <strain evidence="2 3">DSM 14823</strain>
    </source>
</reference>
<gene>
    <name evidence="2" type="ORF">C8D82_10779</name>
</gene>
<feature type="signal peptide" evidence="1">
    <location>
        <begin position="1"/>
        <end position="20"/>
    </location>
</feature>
<evidence type="ECO:0000313" key="2">
    <source>
        <dbReference type="EMBL" id="PVY44324.1"/>
    </source>
</evidence>
<dbReference type="GO" id="GO:0016787">
    <property type="term" value="F:hydrolase activity"/>
    <property type="evidence" value="ECO:0007669"/>
    <property type="project" value="UniProtKB-KW"/>
</dbReference>
<dbReference type="EMBL" id="QEKH01000007">
    <property type="protein sequence ID" value="PVY44324.1"/>
    <property type="molecule type" value="Genomic_DNA"/>
</dbReference>